<dbReference type="PANTHER" id="PTHR14614:SF161">
    <property type="match status" value="1"/>
</dbReference>
<gene>
    <name evidence="1" type="ORF">ARMOST_13196</name>
</gene>
<protein>
    <recommendedName>
        <fullName evidence="3">Methyltransferase domain-containing protein</fullName>
    </recommendedName>
</protein>
<dbReference type="AlphaFoldDB" id="A0A284RM80"/>
<evidence type="ECO:0000313" key="2">
    <source>
        <dbReference type="Proteomes" id="UP000219338"/>
    </source>
</evidence>
<keyword evidence="2" id="KW-1185">Reference proteome</keyword>
<dbReference type="GO" id="GO:0008757">
    <property type="term" value="F:S-adenosylmethionine-dependent methyltransferase activity"/>
    <property type="evidence" value="ECO:0007669"/>
    <property type="project" value="UniProtKB-ARBA"/>
</dbReference>
<dbReference type="PANTHER" id="PTHR14614">
    <property type="entry name" value="HEPATOCELLULAR CARCINOMA-ASSOCIATED ANTIGEN"/>
    <property type="match status" value="1"/>
</dbReference>
<dbReference type="OrthoDB" id="413520at2759"/>
<dbReference type="Proteomes" id="UP000219338">
    <property type="component" value="Unassembled WGS sequence"/>
</dbReference>
<reference evidence="2" key="1">
    <citation type="journal article" date="2017" name="Nat. Ecol. Evol.">
        <title>Genome expansion and lineage-specific genetic innovations in the forest pathogenic fungi Armillaria.</title>
        <authorList>
            <person name="Sipos G."/>
            <person name="Prasanna A.N."/>
            <person name="Walter M.C."/>
            <person name="O'Connor E."/>
            <person name="Balint B."/>
            <person name="Krizsan K."/>
            <person name="Kiss B."/>
            <person name="Hess J."/>
            <person name="Varga T."/>
            <person name="Slot J."/>
            <person name="Riley R."/>
            <person name="Boka B."/>
            <person name="Rigling D."/>
            <person name="Barry K."/>
            <person name="Lee J."/>
            <person name="Mihaltcheva S."/>
            <person name="LaButti K."/>
            <person name="Lipzen A."/>
            <person name="Waldron R."/>
            <person name="Moloney N.M."/>
            <person name="Sperisen C."/>
            <person name="Kredics L."/>
            <person name="Vagvoelgyi C."/>
            <person name="Patrignani A."/>
            <person name="Fitzpatrick D."/>
            <person name="Nagy I."/>
            <person name="Doyle S."/>
            <person name="Anderson J.B."/>
            <person name="Grigoriev I.V."/>
            <person name="Gueldener U."/>
            <person name="Muensterkoetter M."/>
            <person name="Nagy L.G."/>
        </authorList>
    </citation>
    <scope>NUCLEOTIDE SEQUENCE [LARGE SCALE GENOMIC DNA]</scope>
    <source>
        <strain evidence="2">C18/9</strain>
    </source>
</reference>
<dbReference type="GO" id="GO:0005829">
    <property type="term" value="C:cytosol"/>
    <property type="evidence" value="ECO:0007669"/>
    <property type="project" value="TreeGrafter"/>
</dbReference>
<dbReference type="OMA" id="KETPFWT"/>
<dbReference type="STRING" id="47428.A0A284RM80"/>
<dbReference type="InterPro" id="IPR029063">
    <property type="entry name" value="SAM-dependent_MTases_sf"/>
</dbReference>
<evidence type="ECO:0008006" key="3">
    <source>
        <dbReference type="Google" id="ProtNLM"/>
    </source>
</evidence>
<dbReference type="Pfam" id="PF10294">
    <property type="entry name" value="Methyltransf_16"/>
    <property type="match status" value="1"/>
</dbReference>
<dbReference type="GO" id="GO:0032991">
    <property type="term" value="C:protein-containing complex"/>
    <property type="evidence" value="ECO:0007669"/>
    <property type="project" value="TreeGrafter"/>
</dbReference>
<accession>A0A284RM80</accession>
<evidence type="ECO:0000313" key="1">
    <source>
        <dbReference type="EMBL" id="SJL09815.1"/>
    </source>
</evidence>
<dbReference type="InterPro" id="IPR019410">
    <property type="entry name" value="Methyltransf_16"/>
</dbReference>
<name>A0A284RM80_ARMOS</name>
<dbReference type="Gene3D" id="3.40.50.150">
    <property type="entry name" value="Vaccinia Virus protein VP39"/>
    <property type="match status" value="2"/>
</dbReference>
<proteinExistence type="predicted"/>
<organism evidence="1 2">
    <name type="scientific">Armillaria ostoyae</name>
    <name type="common">Armillaria root rot fungus</name>
    <dbReference type="NCBI Taxonomy" id="47428"/>
    <lineage>
        <taxon>Eukaryota</taxon>
        <taxon>Fungi</taxon>
        <taxon>Dikarya</taxon>
        <taxon>Basidiomycota</taxon>
        <taxon>Agaricomycotina</taxon>
        <taxon>Agaricomycetes</taxon>
        <taxon>Agaricomycetidae</taxon>
        <taxon>Agaricales</taxon>
        <taxon>Marasmiineae</taxon>
        <taxon>Physalacriaceae</taxon>
        <taxon>Armillaria</taxon>
    </lineage>
</organism>
<dbReference type="EMBL" id="FUEG01000011">
    <property type="protein sequence ID" value="SJL09815.1"/>
    <property type="molecule type" value="Genomic_DNA"/>
</dbReference>
<sequence>MLFMVNHNFPHDLDIEPSVDLLGLQSQRGDQDLFGLNAQRETIARYGIAGRVWEAAYALLLYVDPPPTWEFDPPFLESPDSSQYTMVELGSGTGIIARSLSRSLTSGKDIIVSTDLPEVCPLLDENLRGELNGIVFVYFPELLAPLLRTLIHLTSPSVTSSSPSLIISYKIRSLEKETPFWTAFGLYFSFQPVLSRCRFTDSEQHDQSWQRLGSSFEDTTFIFVARRRPDSFAWQIPTNDHDLLAGVGALGTDTPKGDEYFESLLLMTMDDS</sequence>